<reference evidence="2 3" key="1">
    <citation type="submission" date="2016-06" db="EMBL/GenBank/DDBJ databases">
        <authorList>
            <person name="Kjaerup R.B."/>
            <person name="Dalgaard T.S."/>
            <person name="Juul-Madsen H.R."/>
        </authorList>
    </citation>
    <scope>NUCLEOTIDE SEQUENCE [LARGE SCALE GENOMIC DNA]</scope>
</reference>
<feature type="region of interest" description="Disordered" evidence="1">
    <location>
        <begin position="1"/>
        <end position="24"/>
    </location>
</feature>
<sequence>MAPAKSDIEEPGTKSWRGTQQGRREFCTGEGIGWTLSTVRTTRSYEPKSPMASETSMVLHQPVLQR</sequence>
<evidence type="ECO:0000256" key="1">
    <source>
        <dbReference type="SAM" id="MobiDB-lite"/>
    </source>
</evidence>
<feature type="compositionally biased region" description="Basic and acidic residues" evidence="1">
    <location>
        <begin position="1"/>
        <end position="12"/>
    </location>
</feature>
<keyword evidence="3" id="KW-1185">Reference proteome</keyword>
<proteinExistence type="predicted"/>
<gene>
    <name evidence="2" type="ORF">ZT3D7_G1572</name>
</gene>
<dbReference type="EMBL" id="LT853692">
    <property type="protein sequence ID" value="SMQ46426.1"/>
    <property type="molecule type" value="Genomic_DNA"/>
</dbReference>
<dbReference type="AlphaFoldDB" id="A0A1X7RG68"/>
<dbReference type="Proteomes" id="UP000215127">
    <property type="component" value="Chromosome 1"/>
</dbReference>
<name>A0A1X7RG68_ZYMT9</name>
<evidence type="ECO:0000313" key="2">
    <source>
        <dbReference type="EMBL" id="SMQ46426.1"/>
    </source>
</evidence>
<protein>
    <submittedName>
        <fullName evidence="2">Uncharacterized protein</fullName>
    </submittedName>
</protein>
<organism evidence="2 3">
    <name type="scientific">Zymoseptoria tritici (strain ST99CH_3D7)</name>
    <dbReference type="NCBI Taxonomy" id="1276538"/>
    <lineage>
        <taxon>Eukaryota</taxon>
        <taxon>Fungi</taxon>
        <taxon>Dikarya</taxon>
        <taxon>Ascomycota</taxon>
        <taxon>Pezizomycotina</taxon>
        <taxon>Dothideomycetes</taxon>
        <taxon>Dothideomycetidae</taxon>
        <taxon>Mycosphaerellales</taxon>
        <taxon>Mycosphaerellaceae</taxon>
        <taxon>Zymoseptoria</taxon>
    </lineage>
</organism>
<feature type="region of interest" description="Disordered" evidence="1">
    <location>
        <begin position="44"/>
        <end position="66"/>
    </location>
</feature>
<evidence type="ECO:0000313" key="3">
    <source>
        <dbReference type="Proteomes" id="UP000215127"/>
    </source>
</evidence>
<accession>A0A1X7RG68</accession>